<dbReference type="EMBL" id="JASXSZ010000001">
    <property type="protein sequence ID" value="MDL9978534.1"/>
    <property type="molecule type" value="Genomic_DNA"/>
</dbReference>
<keyword evidence="1" id="KW-1133">Transmembrane helix</keyword>
<proteinExistence type="predicted"/>
<reference evidence="2 3" key="1">
    <citation type="submission" date="2023-06" db="EMBL/GenBank/DDBJ databases">
        <title>Microbacterium sp. nov., isolated from a waste landfill.</title>
        <authorList>
            <person name="Wen W."/>
        </authorList>
    </citation>
    <scope>NUCLEOTIDE SEQUENCE [LARGE SCALE GENOMIC DNA]</scope>
    <source>
        <strain evidence="2 3">ASV49</strain>
    </source>
</reference>
<sequence>MRMRMLLLIAASVLLLVGTVLVFVAFDAHSHSASDTIRPFVITIVPIWAAFSLAVWAGSAGARRRDRE</sequence>
<organism evidence="2 3">
    <name type="scientific">Microbacterium candidum</name>
    <dbReference type="NCBI Taxonomy" id="3041922"/>
    <lineage>
        <taxon>Bacteria</taxon>
        <taxon>Bacillati</taxon>
        <taxon>Actinomycetota</taxon>
        <taxon>Actinomycetes</taxon>
        <taxon>Micrococcales</taxon>
        <taxon>Microbacteriaceae</taxon>
        <taxon>Microbacterium</taxon>
    </lineage>
</organism>
<comment type="caution">
    <text evidence="2">The sequence shown here is derived from an EMBL/GenBank/DDBJ whole genome shotgun (WGS) entry which is preliminary data.</text>
</comment>
<name>A0ABT7MVR0_9MICO</name>
<accession>A0ABT7MVR0</accession>
<dbReference type="Proteomes" id="UP001235064">
    <property type="component" value="Unassembled WGS sequence"/>
</dbReference>
<evidence type="ECO:0000256" key="1">
    <source>
        <dbReference type="SAM" id="Phobius"/>
    </source>
</evidence>
<evidence type="ECO:0000313" key="3">
    <source>
        <dbReference type="Proteomes" id="UP001235064"/>
    </source>
</evidence>
<feature type="transmembrane region" description="Helical" evidence="1">
    <location>
        <begin position="40"/>
        <end position="62"/>
    </location>
</feature>
<evidence type="ECO:0000313" key="2">
    <source>
        <dbReference type="EMBL" id="MDL9978534.1"/>
    </source>
</evidence>
<keyword evidence="1" id="KW-0812">Transmembrane</keyword>
<keyword evidence="1" id="KW-0472">Membrane</keyword>
<gene>
    <name evidence="2" type="ORF">QSV35_04245</name>
</gene>
<keyword evidence="3" id="KW-1185">Reference proteome</keyword>
<dbReference type="RefSeq" id="WP_286287034.1">
    <property type="nucleotide sequence ID" value="NZ_JASXSZ010000001.1"/>
</dbReference>
<protein>
    <submittedName>
        <fullName evidence="2">Uncharacterized protein</fullName>
    </submittedName>
</protein>